<evidence type="ECO:0000259" key="1">
    <source>
        <dbReference type="Pfam" id="PF25210"/>
    </source>
</evidence>
<gene>
    <name evidence="2" type="ORF">LE_TR3602_c2_g1_i1_g.11825</name>
    <name evidence="3" type="ORF">MP_TR1829_c2_g1_i1_g.5121</name>
</gene>
<sequence length="134" mass="15783">MFVIFCSAYQCFDHKEFQIPPHQINSTDLCVVDNVLYIYLYHVGLLWYDSKEKEWRVVHGLNLGGHICWDVALAEYNGKLAFMWHEREKSEVWCSVIALHGSSKVAIRGRVEWSSCILSDVPLGWWFRHYICQD</sequence>
<dbReference type="EMBL" id="GEVM01009094">
    <property type="protein sequence ID" value="JAU96844.1"/>
    <property type="molecule type" value="Transcribed_RNA"/>
</dbReference>
<accession>A0A1J3JXL3</accession>
<dbReference type="Pfam" id="PF25210">
    <property type="entry name" value="Kelch_FKB95"/>
    <property type="match status" value="1"/>
</dbReference>
<dbReference type="SUPFAM" id="SSF117281">
    <property type="entry name" value="Kelch motif"/>
    <property type="match status" value="1"/>
</dbReference>
<name>A0A1J3JXL3_NOCCA</name>
<dbReference type="InterPro" id="IPR015915">
    <property type="entry name" value="Kelch-typ_b-propeller"/>
</dbReference>
<evidence type="ECO:0000313" key="2">
    <source>
        <dbReference type="EMBL" id="JAU66728.1"/>
    </source>
</evidence>
<reference evidence="3" key="1">
    <citation type="submission" date="2016-07" db="EMBL/GenBank/DDBJ databases">
        <title>De novo transcriptome assembly of four accessions of the metal hyperaccumulator plant Noccaea caerulescens.</title>
        <authorList>
            <person name="Blande D."/>
            <person name="Halimaa P."/>
            <person name="Tervahauta A.I."/>
            <person name="Aarts M.G."/>
            <person name="Karenlampi S.O."/>
        </authorList>
    </citation>
    <scope>NUCLEOTIDE SEQUENCE</scope>
</reference>
<proteinExistence type="predicted"/>
<dbReference type="EMBL" id="GEVL01010613">
    <property type="protein sequence ID" value="JAU66728.1"/>
    <property type="molecule type" value="Transcribed_RNA"/>
</dbReference>
<feature type="domain" description="FKB95-like N-terminal Kelch" evidence="1">
    <location>
        <begin position="26"/>
        <end position="118"/>
    </location>
</feature>
<organism evidence="3">
    <name type="scientific">Noccaea caerulescens</name>
    <name type="common">Alpine penny-cress</name>
    <name type="synonym">Thlaspi caerulescens</name>
    <dbReference type="NCBI Taxonomy" id="107243"/>
    <lineage>
        <taxon>Eukaryota</taxon>
        <taxon>Viridiplantae</taxon>
        <taxon>Streptophyta</taxon>
        <taxon>Embryophyta</taxon>
        <taxon>Tracheophyta</taxon>
        <taxon>Spermatophyta</taxon>
        <taxon>Magnoliopsida</taxon>
        <taxon>eudicotyledons</taxon>
        <taxon>Gunneridae</taxon>
        <taxon>Pentapetalae</taxon>
        <taxon>rosids</taxon>
        <taxon>malvids</taxon>
        <taxon>Brassicales</taxon>
        <taxon>Brassicaceae</taxon>
        <taxon>Coluteocarpeae</taxon>
        <taxon>Noccaea</taxon>
    </lineage>
</organism>
<dbReference type="InterPro" id="IPR057499">
    <property type="entry name" value="Kelch_FKB95"/>
</dbReference>
<protein>
    <submittedName>
        <fullName evidence="3">Putative F-box/kelch-repeat protein</fullName>
    </submittedName>
</protein>
<evidence type="ECO:0000313" key="3">
    <source>
        <dbReference type="EMBL" id="JAU96844.1"/>
    </source>
</evidence>
<dbReference type="AlphaFoldDB" id="A0A1J3JXL3"/>